<dbReference type="OrthoDB" id="9779761at2"/>
<dbReference type="RefSeq" id="WP_116224432.1">
    <property type="nucleotide sequence ID" value="NZ_AP018437.1"/>
</dbReference>
<reference evidence="2 3" key="1">
    <citation type="submission" date="2018-08" db="EMBL/GenBank/DDBJ databases">
        <title>Genomic Encyclopedia of Type Strains, Phase IV (KMG-IV): sequencing the most valuable type-strain genomes for metagenomic binning, comparative biology and taxonomic classification.</title>
        <authorList>
            <person name="Goeker M."/>
        </authorList>
    </citation>
    <scope>NUCLEOTIDE SEQUENCE [LARGE SCALE GENOMIC DNA]</scope>
    <source>
        <strain evidence="2 3">DSM 23923</strain>
    </source>
</reference>
<proteinExistence type="predicted"/>
<dbReference type="AlphaFoldDB" id="A0A347ZS59"/>
<dbReference type="SMART" id="SM00507">
    <property type="entry name" value="HNHc"/>
    <property type="match status" value="1"/>
</dbReference>
<dbReference type="InterPro" id="IPR003615">
    <property type="entry name" value="HNH_nuc"/>
</dbReference>
<dbReference type="EMBL" id="QUMS01000001">
    <property type="protein sequence ID" value="REG11295.1"/>
    <property type="molecule type" value="Genomic_DNA"/>
</dbReference>
<keyword evidence="2" id="KW-0255">Endonuclease</keyword>
<name>A0A347ZS59_9CHLR</name>
<accession>A0A347ZS59</accession>
<evidence type="ECO:0000259" key="1">
    <source>
        <dbReference type="SMART" id="SM00507"/>
    </source>
</evidence>
<protein>
    <submittedName>
        <fullName evidence="2">HNH endonuclease</fullName>
    </submittedName>
</protein>
<comment type="caution">
    <text evidence="2">The sequence shown here is derived from an EMBL/GenBank/DDBJ whole genome shotgun (WGS) entry which is preliminary data.</text>
</comment>
<dbReference type="InterPro" id="IPR002711">
    <property type="entry name" value="HNH"/>
</dbReference>
<dbReference type="GO" id="GO:0003676">
    <property type="term" value="F:nucleic acid binding"/>
    <property type="evidence" value="ECO:0007669"/>
    <property type="project" value="InterPro"/>
</dbReference>
<dbReference type="Pfam" id="PF01844">
    <property type="entry name" value="HNH"/>
    <property type="match status" value="1"/>
</dbReference>
<keyword evidence="3" id="KW-1185">Reference proteome</keyword>
<evidence type="ECO:0000313" key="2">
    <source>
        <dbReference type="EMBL" id="REG11295.1"/>
    </source>
</evidence>
<organism evidence="2 3">
    <name type="scientific">Pelolinea submarina</name>
    <dbReference type="NCBI Taxonomy" id="913107"/>
    <lineage>
        <taxon>Bacteria</taxon>
        <taxon>Bacillati</taxon>
        <taxon>Chloroflexota</taxon>
        <taxon>Anaerolineae</taxon>
        <taxon>Anaerolineales</taxon>
        <taxon>Anaerolineaceae</taxon>
        <taxon>Pelolinea</taxon>
    </lineage>
</organism>
<dbReference type="GO" id="GO:0008270">
    <property type="term" value="F:zinc ion binding"/>
    <property type="evidence" value="ECO:0007669"/>
    <property type="project" value="InterPro"/>
</dbReference>
<dbReference type="Proteomes" id="UP000256388">
    <property type="component" value="Unassembled WGS sequence"/>
</dbReference>
<dbReference type="Gene3D" id="1.10.30.50">
    <property type="match status" value="1"/>
</dbReference>
<evidence type="ECO:0000313" key="3">
    <source>
        <dbReference type="Proteomes" id="UP000256388"/>
    </source>
</evidence>
<keyword evidence="2" id="KW-0540">Nuclease</keyword>
<dbReference type="CDD" id="cd00085">
    <property type="entry name" value="HNHc"/>
    <property type="match status" value="1"/>
</dbReference>
<dbReference type="GO" id="GO:0004519">
    <property type="term" value="F:endonuclease activity"/>
    <property type="evidence" value="ECO:0007669"/>
    <property type="project" value="UniProtKB-KW"/>
</dbReference>
<feature type="domain" description="HNH nuclease" evidence="1">
    <location>
        <begin position="237"/>
        <end position="297"/>
    </location>
</feature>
<keyword evidence="2" id="KW-0378">Hydrolase</keyword>
<sequence>MDSSNIRKLQDLLVNFEEEIQKEDIRQKVLALIPIYKEIRSLGSSLIPTEIANSARDRILEYFKRYPCTIISGDEIMIISGISEWARRVRELRVQYGWRIVNGVSVKEMIDSGDSIIDEIDLSVITKDDYILLSETQDRLAAHRWHVANKLRKKNGGVKNKILEYFLENIGEEISGEELRYVANDKTEWARRVRELRTEEGWPIVTRQTGRPDLSIGIYILENDRQLPIPDRKIKDDLRVQILERDGFQCAKCGWSQSKWTKDDPRNNLEIHHIKPHSEGGLTIPGNLITLCNVCHDIEHRKNDIKLSK</sequence>
<gene>
    <name evidence="2" type="ORF">DFR64_1173</name>
</gene>